<keyword evidence="2" id="KW-1185">Reference proteome</keyword>
<evidence type="ECO:0000313" key="2">
    <source>
        <dbReference type="Proteomes" id="UP000886595"/>
    </source>
</evidence>
<evidence type="ECO:0000313" key="1">
    <source>
        <dbReference type="EMBL" id="KAG2330104.1"/>
    </source>
</evidence>
<dbReference type="AlphaFoldDB" id="A0A8X7WFZ5"/>
<name>A0A8X7WFZ5_BRACI</name>
<dbReference type="EMBL" id="JAAMPC010000001">
    <property type="protein sequence ID" value="KAG2330104.1"/>
    <property type="molecule type" value="Genomic_DNA"/>
</dbReference>
<dbReference type="Proteomes" id="UP000886595">
    <property type="component" value="Unassembled WGS sequence"/>
</dbReference>
<sequence length="69" mass="8109">MEDFLELEIFLELEDGQQHGDMYSSEEVTMEDFLELGNGLRIWIITQSRSLMTISTLWEKGLKTLLIDR</sequence>
<gene>
    <name evidence="1" type="ORF">Bca52824_001284</name>
</gene>
<protein>
    <submittedName>
        <fullName evidence="1">Uncharacterized protein</fullName>
    </submittedName>
</protein>
<organism evidence="1 2">
    <name type="scientific">Brassica carinata</name>
    <name type="common">Ethiopian mustard</name>
    <name type="synonym">Abyssinian cabbage</name>
    <dbReference type="NCBI Taxonomy" id="52824"/>
    <lineage>
        <taxon>Eukaryota</taxon>
        <taxon>Viridiplantae</taxon>
        <taxon>Streptophyta</taxon>
        <taxon>Embryophyta</taxon>
        <taxon>Tracheophyta</taxon>
        <taxon>Spermatophyta</taxon>
        <taxon>Magnoliopsida</taxon>
        <taxon>eudicotyledons</taxon>
        <taxon>Gunneridae</taxon>
        <taxon>Pentapetalae</taxon>
        <taxon>rosids</taxon>
        <taxon>malvids</taxon>
        <taxon>Brassicales</taxon>
        <taxon>Brassicaceae</taxon>
        <taxon>Brassiceae</taxon>
        <taxon>Brassica</taxon>
    </lineage>
</organism>
<proteinExistence type="predicted"/>
<reference evidence="1 2" key="1">
    <citation type="submission" date="2020-02" db="EMBL/GenBank/DDBJ databases">
        <authorList>
            <person name="Ma Q."/>
            <person name="Huang Y."/>
            <person name="Song X."/>
            <person name="Pei D."/>
        </authorList>
    </citation>
    <scope>NUCLEOTIDE SEQUENCE [LARGE SCALE GENOMIC DNA]</scope>
    <source>
        <strain evidence="1">Sxm20200214</strain>
        <tissue evidence="1">Leaf</tissue>
    </source>
</reference>
<accession>A0A8X7WFZ5</accession>
<comment type="caution">
    <text evidence="1">The sequence shown here is derived from an EMBL/GenBank/DDBJ whole genome shotgun (WGS) entry which is preliminary data.</text>
</comment>